<organism evidence="3 4">
    <name type="scientific">Nocardioides flavescens</name>
    <dbReference type="NCBI Taxonomy" id="2691959"/>
    <lineage>
        <taxon>Bacteria</taxon>
        <taxon>Bacillati</taxon>
        <taxon>Actinomycetota</taxon>
        <taxon>Actinomycetes</taxon>
        <taxon>Propionibacteriales</taxon>
        <taxon>Nocardioidaceae</taxon>
        <taxon>Nocardioides</taxon>
    </lineage>
</organism>
<dbReference type="EMBL" id="WUEK01000006">
    <property type="protein sequence ID" value="MXG90042.1"/>
    <property type="molecule type" value="Genomic_DNA"/>
</dbReference>
<dbReference type="InterPro" id="IPR020904">
    <property type="entry name" value="Sc_DH/Rdtase_CS"/>
</dbReference>
<comment type="similarity">
    <text evidence="1">Belongs to the short-chain dehydrogenases/reductases (SDR) family.</text>
</comment>
<dbReference type="PANTHER" id="PTHR24321">
    <property type="entry name" value="DEHYDROGENASES, SHORT CHAIN"/>
    <property type="match status" value="1"/>
</dbReference>
<dbReference type="InterPro" id="IPR036291">
    <property type="entry name" value="NAD(P)-bd_dom_sf"/>
</dbReference>
<dbReference type="Proteomes" id="UP000473325">
    <property type="component" value="Unassembled WGS sequence"/>
</dbReference>
<sequence length="259" mass="25620">MSETPRASAVPQLLAGRRALVTGGGRGLGGATVAGFAAMGAHGAALDLPGTDFSDLPEGWVGVGCDVTDEAQVAPAVATAVEHLGGLDAVVAAAGVVPVWQEPAALDLDDFDRVMAVNVHGVAATLKHVAPHLGAGSAVTVIGSLNSWRGDGRIWSYVASKHAVLGLVRSAAASLGAHGVRVNAVGPGPVATEALVGRMEARAEATATGLDEALAQAARATALGRIATVDDVVNTIAFLTSDLAGGVTGQLLPVDGGLL</sequence>
<name>A0A6L7F156_9ACTN</name>
<evidence type="ECO:0000313" key="4">
    <source>
        <dbReference type="Proteomes" id="UP000473325"/>
    </source>
</evidence>
<dbReference type="Pfam" id="PF13561">
    <property type="entry name" value="adh_short_C2"/>
    <property type="match status" value="1"/>
</dbReference>
<dbReference type="FunFam" id="3.40.50.720:FF:000084">
    <property type="entry name" value="Short-chain dehydrogenase reductase"/>
    <property type="match status" value="1"/>
</dbReference>
<dbReference type="GO" id="GO:0016491">
    <property type="term" value="F:oxidoreductase activity"/>
    <property type="evidence" value="ECO:0007669"/>
    <property type="project" value="UniProtKB-KW"/>
</dbReference>
<gene>
    <name evidence="3" type="ORF">GRQ65_10805</name>
</gene>
<reference evidence="3 4" key="1">
    <citation type="submission" date="2019-12" db="EMBL/GenBank/DDBJ databases">
        <authorList>
            <person name="Kun Z."/>
        </authorList>
    </citation>
    <scope>NUCLEOTIDE SEQUENCE [LARGE SCALE GENOMIC DNA]</scope>
    <source>
        <strain evidence="3 4">YIM 123512</strain>
    </source>
</reference>
<dbReference type="SUPFAM" id="SSF51735">
    <property type="entry name" value="NAD(P)-binding Rossmann-fold domains"/>
    <property type="match status" value="1"/>
</dbReference>
<dbReference type="AlphaFoldDB" id="A0A6L7F156"/>
<dbReference type="CDD" id="cd05233">
    <property type="entry name" value="SDR_c"/>
    <property type="match status" value="1"/>
</dbReference>
<dbReference type="PRINTS" id="PR00081">
    <property type="entry name" value="GDHRDH"/>
</dbReference>
<evidence type="ECO:0000313" key="3">
    <source>
        <dbReference type="EMBL" id="MXG90042.1"/>
    </source>
</evidence>
<evidence type="ECO:0000256" key="1">
    <source>
        <dbReference type="ARBA" id="ARBA00006484"/>
    </source>
</evidence>
<dbReference type="PANTHER" id="PTHR24321:SF8">
    <property type="entry name" value="ESTRADIOL 17-BETA-DEHYDROGENASE 8-RELATED"/>
    <property type="match status" value="1"/>
</dbReference>
<dbReference type="InterPro" id="IPR002347">
    <property type="entry name" value="SDR_fam"/>
</dbReference>
<evidence type="ECO:0000256" key="2">
    <source>
        <dbReference type="ARBA" id="ARBA00023002"/>
    </source>
</evidence>
<keyword evidence="2" id="KW-0560">Oxidoreductase</keyword>
<protein>
    <submittedName>
        <fullName evidence="3">SDR family oxidoreductase</fullName>
    </submittedName>
</protein>
<comment type="caution">
    <text evidence="3">The sequence shown here is derived from an EMBL/GenBank/DDBJ whole genome shotgun (WGS) entry which is preliminary data.</text>
</comment>
<dbReference type="RefSeq" id="WP_160877993.1">
    <property type="nucleotide sequence ID" value="NZ_WUEK01000006.1"/>
</dbReference>
<dbReference type="Gene3D" id="3.40.50.720">
    <property type="entry name" value="NAD(P)-binding Rossmann-like Domain"/>
    <property type="match status" value="1"/>
</dbReference>
<keyword evidence="4" id="KW-1185">Reference proteome</keyword>
<proteinExistence type="inferred from homology"/>
<accession>A0A6L7F156</accession>
<dbReference type="PROSITE" id="PS00061">
    <property type="entry name" value="ADH_SHORT"/>
    <property type="match status" value="1"/>
</dbReference>